<comment type="subcellular location">
    <subcellularLocation>
        <location evidence="1">Cell inner membrane</location>
        <topology evidence="1">Single-pass membrane protein</topology>
        <orientation evidence="1">Periplasmic side</orientation>
    </subcellularLocation>
</comment>
<evidence type="ECO:0000313" key="11">
    <source>
        <dbReference type="EMBL" id="MCZ4223704.1"/>
    </source>
</evidence>
<comment type="caution">
    <text evidence="11">The sequence shown here is derived from an EMBL/GenBank/DDBJ whole genome shotgun (WGS) entry which is preliminary data.</text>
</comment>
<evidence type="ECO:0000256" key="8">
    <source>
        <dbReference type="ARBA" id="ARBA00022989"/>
    </source>
</evidence>
<evidence type="ECO:0000259" key="10">
    <source>
        <dbReference type="PROSITE" id="PS52015"/>
    </source>
</evidence>
<proteinExistence type="inferred from homology"/>
<dbReference type="EMBL" id="JAPWGL010000003">
    <property type="protein sequence ID" value="MCZ4223704.1"/>
    <property type="molecule type" value="Genomic_DNA"/>
</dbReference>
<keyword evidence="5" id="KW-0997">Cell inner membrane</keyword>
<dbReference type="Pfam" id="PF03544">
    <property type="entry name" value="TonB_C"/>
    <property type="match status" value="1"/>
</dbReference>
<dbReference type="PROSITE" id="PS52015">
    <property type="entry name" value="TONB_CTD"/>
    <property type="match status" value="1"/>
</dbReference>
<dbReference type="Proteomes" id="UP001144341">
    <property type="component" value="Unassembled WGS sequence"/>
</dbReference>
<comment type="similarity">
    <text evidence="2">Belongs to the TonB family.</text>
</comment>
<sequence length="130" mass="14490">MKKLLILPALLIILMIGNFETKAQKVYDFVSVDKVPAYPGGMQKFYEYLSKNIKFPEVAKKNGTKGKVGLSFVVENTGKLTAIQVVRGLTKETNAEAIRVLEESPKWNAGLVKGKPVRVKYNININFSQS</sequence>
<dbReference type="RefSeq" id="WP_269415507.1">
    <property type="nucleotide sequence ID" value="NZ_JAPWGL010000003.1"/>
</dbReference>
<dbReference type="NCBIfam" id="TIGR01352">
    <property type="entry name" value="tonB_Cterm"/>
    <property type="match status" value="1"/>
</dbReference>
<evidence type="ECO:0000256" key="3">
    <source>
        <dbReference type="ARBA" id="ARBA00022448"/>
    </source>
</evidence>
<organism evidence="11 12">
    <name type="scientific">Pedobacter rhodius</name>
    <dbReference type="NCBI Taxonomy" id="3004098"/>
    <lineage>
        <taxon>Bacteria</taxon>
        <taxon>Pseudomonadati</taxon>
        <taxon>Bacteroidota</taxon>
        <taxon>Sphingobacteriia</taxon>
        <taxon>Sphingobacteriales</taxon>
        <taxon>Sphingobacteriaceae</taxon>
        <taxon>Pedobacter</taxon>
    </lineage>
</organism>
<name>A0ABT4KXP9_9SPHI</name>
<keyword evidence="8" id="KW-1133">Transmembrane helix</keyword>
<evidence type="ECO:0000256" key="1">
    <source>
        <dbReference type="ARBA" id="ARBA00004383"/>
    </source>
</evidence>
<dbReference type="InterPro" id="IPR037682">
    <property type="entry name" value="TonB_C"/>
</dbReference>
<keyword evidence="3" id="KW-0813">Transport</keyword>
<dbReference type="InterPro" id="IPR051045">
    <property type="entry name" value="TonB-dependent_transducer"/>
</dbReference>
<evidence type="ECO:0000256" key="9">
    <source>
        <dbReference type="ARBA" id="ARBA00023136"/>
    </source>
</evidence>
<evidence type="ECO:0000256" key="5">
    <source>
        <dbReference type="ARBA" id="ARBA00022519"/>
    </source>
</evidence>
<keyword evidence="4" id="KW-1003">Cell membrane</keyword>
<keyword evidence="9" id="KW-0472">Membrane</keyword>
<keyword evidence="6" id="KW-0812">Transmembrane</keyword>
<evidence type="ECO:0000256" key="2">
    <source>
        <dbReference type="ARBA" id="ARBA00006555"/>
    </source>
</evidence>
<gene>
    <name evidence="11" type="ORF">O0931_10385</name>
</gene>
<protein>
    <submittedName>
        <fullName evidence="11">Energy transducer TonB</fullName>
    </submittedName>
</protein>
<dbReference type="PANTHER" id="PTHR33446">
    <property type="entry name" value="PROTEIN TONB-RELATED"/>
    <property type="match status" value="1"/>
</dbReference>
<reference evidence="11" key="1">
    <citation type="submission" date="2022-12" db="EMBL/GenBank/DDBJ databases">
        <title>Genome sequence of SJ11.</title>
        <authorList>
            <person name="Woo H."/>
        </authorList>
    </citation>
    <scope>NUCLEOTIDE SEQUENCE</scope>
    <source>
        <strain evidence="11">SJ11</strain>
    </source>
</reference>
<dbReference type="PANTHER" id="PTHR33446:SF2">
    <property type="entry name" value="PROTEIN TONB"/>
    <property type="match status" value="1"/>
</dbReference>
<evidence type="ECO:0000256" key="4">
    <source>
        <dbReference type="ARBA" id="ARBA00022475"/>
    </source>
</evidence>
<dbReference type="InterPro" id="IPR006260">
    <property type="entry name" value="TonB/TolA_C"/>
</dbReference>
<evidence type="ECO:0000313" key="12">
    <source>
        <dbReference type="Proteomes" id="UP001144341"/>
    </source>
</evidence>
<evidence type="ECO:0000256" key="7">
    <source>
        <dbReference type="ARBA" id="ARBA00022927"/>
    </source>
</evidence>
<accession>A0ABT4KXP9</accession>
<keyword evidence="7" id="KW-0653">Protein transport</keyword>
<keyword evidence="12" id="KW-1185">Reference proteome</keyword>
<dbReference type="Gene3D" id="3.30.1150.10">
    <property type="match status" value="1"/>
</dbReference>
<feature type="domain" description="TonB C-terminal" evidence="10">
    <location>
        <begin position="40"/>
        <end position="130"/>
    </location>
</feature>
<dbReference type="SUPFAM" id="SSF74653">
    <property type="entry name" value="TolA/TonB C-terminal domain"/>
    <property type="match status" value="1"/>
</dbReference>
<evidence type="ECO:0000256" key="6">
    <source>
        <dbReference type="ARBA" id="ARBA00022692"/>
    </source>
</evidence>